<dbReference type="PANTHER" id="PTHR32268:SF11">
    <property type="entry name" value="HOMOSERINE O-ACETYLTRANSFERASE"/>
    <property type="match status" value="1"/>
</dbReference>
<dbReference type="AlphaFoldDB" id="A0A0L0FLN3"/>
<dbReference type="Pfam" id="PF00561">
    <property type="entry name" value="Abhydrolase_1"/>
    <property type="match status" value="1"/>
</dbReference>
<dbReference type="InterPro" id="IPR008220">
    <property type="entry name" value="HAT_MetX-like"/>
</dbReference>
<dbReference type="GO" id="GO:0009092">
    <property type="term" value="P:homoserine metabolic process"/>
    <property type="evidence" value="ECO:0007669"/>
    <property type="project" value="TreeGrafter"/>
</dbReference>
<dbReference type="Gene3D" id="3.40.50.1820">
    <property type="entry name" value="alpha/beta hydrolase"/>
    <property type="match status" value="1"/>
</dbReference>
<proteinExistence type="inferred from homology"/>
<organism evidence="6 7">
    <name type="scientific">Sphaeroforma arctica JP610</name>
    <dbReference type="NCBI Taxonomy" id="667725"/>
    <lineage>
        <taxon>Eukaryota</taxon>
        <taxon>Ichthyosporea</taxon>
        <taxon>Ichthyophonida</taxon>
        <taxon>Sphaeroforma</taxon>
    </lineage>
</organism>
<dbReference type="OrthoDB" id="191364at2759"/>
<evidence type="ECO:0000313" key="6">
    <source>
        <dbReference type="EMBL" id="KNC77687.1"/>
    </source>
</evidence>
<dbReference type="GeneID" id="25910361"/>
<dbReference type="GO" id="GO:0004414">
    <property type="term" value="F:homoserine O-acetyltransferase activity"/>
    <property type="evidence" value="ECO:0007669"/>
    <property type="project" value="TreeGrafter"/>
</dbReference>
<dbReference type="GO" id="GO:0009086">
    <property type="term" value="P:methionine biosynthetic process"/>
    <property type="evidence" value="ECO:0007669"/>
    <property type="project" value="TreeGrafter"/>
</dbReference>
<dbReference type="EMBL" id="KQ242660">
    <property type="protein sequence ID" value="KNC77687.1"/>
    <property type="molecule type" value="Genomic_DNA"/>
</dbReference>
<dbReference type="HAMAP" id="MF_00296">
    <property type="entry name" value="MetX_acyltransf"/>
    <property type="match status" value="1"/>
</dbReference>
<dbReference type="PANTHER" id="PTHR32268">
    <property type="entry name" value="HOMOSERINE O-ACETYLTRANSFERASE"/>
    <property type="match status" value="1"/>
</dbReference>
<dbReference type="STRING" id="667725.A0A0L0FLN3"/>
<reference evidence="6 7" key="1">
    <citation type="submission" date="2011-02" db="EMBL/GenBank/DDBJ databases">
        <title>The Genome Sequence of Sphaeroforma arctica JP610.</title>
        <authorList>
            <consortium name="The Broad Institute Genome Sequencing Platform"/>
            <person name="Russ C."/>
            <person name="Cuomo C."/>
            <person name="Young S.K."/>
            <person name="Zeng Q."/>
            <person name="Gargeya S."/>
            <person name="Alvarado L."/>
            <person name="Berlin A."/>
            <person name="Chapman S.B."/>
            <person name="Chen Z."/>
            <person name="Freedman E."/>
            <person name="Gellesch M."/>
            <person name="Goldberg J."/>
            <person name="Griggs A."/>
            <person name="Gujja S."/>
            <person name="Heilman E."/>
            <person name="Heiman D."/>
            <person name="Howarth C."/>
            <person name="Mehta T."/>
            <person name="Neiman D."/>
            <person name="Pearson M."/>
            <person name="Roberts A."/>
            <person name="Saif S."/>
            <person name="Shea T."/>
            <person name="Shenoy N."/>
            <person name="Sisk P."/>
            <person name="Stolte C."/>
            <person name="Sykes S."/>
            <person name="White J."/>
            <person name="Yandava C."/>
            <person name="Burger G."/>
            <person name="Gray M.W."/>
            <person name="Holland P.W.H."/>
            <person name="King N."/>
            <person name="Lang F.B.F."/>
            <person name="Roger A.J."/>
            <person name="Ruiz-Trillo I."/>
            <person name="Haas B."/>
            <person name="Nusbaum C."/>
            <person name="Birren B."/>
        </authorList>
    </citation>
    <scope>NUCLEOTIDE SEQUENCE [LARGE SCALE GENOMIC DNA]</scope>
    <source>
        <strain evidence="6 7">JP610</strain>
    </source>
</reference>
<dbReference type="eggNOG" id="ENOG502QRIX">
    <property type="taxonomic scope" value="Eukaryota"/>
</dbReference>
<feature type="active site" evidence="3">
    <location>
        <position position="435"/>
    </location>
</feature>
<feature type="region of interest" description="Disordered" evidence="4">
    <location>
        <begin position="284"/>
        <end position="314"/>
    </location>
</feature>
<evidence type="ECO:0000256" key="4">
    <source>
        <dbReference type="SAM" id="MobiDB-lite"/>
    </source>
</evidence>
<gene>
    <name evidence="6" type="ORF">SARC_09857</name>
</gene>
<evidence type="ECO:0000259" key="5">
    <source>
        <dbReference type="Pfam" id="PF00561"/>
    </source>
</evidence>
<name>A0A0L0FLN3_9EUKA</name>
<dbReference type="InterPro" id="IPR029058">
    <property type="entry name" value="AB_hydrolase_fold"/>
</dbReference>
<evidence type="ECO:0000256" key="3">
    <source>
        <dbReference type="PIRSR" id="PIRSR000443-1"/>
    </source>
</evidence>
<evidence type="ECO:0000256" key="1">
    <source>
        <dbReference type="ARBA" id="ARBA00006886"/>
    </source>
</evidence>
<feature type="active site" evidence="3">
    <location>
        <position position="406"/>
    </location>
</feature>
<keyword evidence="2" id="KW-0808">Transferase</keyword>
<evidence type="ECO:0000313" key="7">
    <source>
        <dbReference type="Proteomes" id="UP000054560"/>
    </source>
</evidence>
<feature type="domain" description="AB hydrolase-1" evidence="5">
    <location>
        <begin position="76"/>
        <end position="226"/>
    </location>
</feature>
<accession>A0A0L0FLN3</accession>
<dbReference type="InterPro" id="IPR000073">
    <property type="entry name" value="AB_hydrolase_1"/>
</dbReference>
<dbReference type="Proteomes" id="UP000054560">
    <property type="component" value="Unassembled WGS sequence"/>
</dbReference>
<keyword evidence="7" id="KW-1185">Reference proteome</keyword>
<dbReference type="RefSeq" id="XP_014151589.1">
    <property type="nucleotide sequence ID" value="XM_014296114.1"/>
</dbReference>
<feature type="compositionally biased region" description="Acidic residues" evidence="4">
    <location>
        <begin position="305"/>
        <end position="314"/>
    </location>
</feature>
<comment type="similarity">
    <text evidence="1">Belongs to the AB hydrolase superfamily. MetX family.</text>
</comment>
<dbReference type="PIRSF" id="PIRSF000443">
    <property type="entry name" value="Homoser_Ac_trans"/>
    <property type="match status" value="1"/>
</dbReference>
<dbReference type="SUPFAM" id="SSF53474">
    <property type="entry name" value="alpha/beta-Hydrolases"/>
    <property type="match status" value="1"/>
</dbReference>
<protein>
    <recommendedName>
        <fullName evidence="5">AB hydrolase-1 domain-containing protein</fullName>
    </recommendedName>
</protein>
<sequence length="502" mass="55835">MPVESQTIPDDHMKADRVGVPPGVSVAHLPSFELECGRSLINCPLAYTTYGTLNSAGENCVLVGHSLTSNTNVAEWWSCLIGAGPNRLLDLDRYYVVCVNYLGSPYGSASPLTLDPASQKHCKCTDANCTRTRAYGKHFPRVTMRDNVNAQKELLTKVLGVTHLAMAAGGSMGSMLALEMAASYPDFVSELLLVAGCAQHPDWAIGLGDSQRFAIYSDATWQHGDYMNHYRGKRGVCAKDSTTGSEVPEIHEYPRPDKGLYAARMAAMLTYRTPQSITARFARQKHQKPELDAVPNSKRIGLDSSENESESDEDCDLGANAYVRDNDLFSVESYLRYQGEKFVKRFDGACYAHLTMTLDSHDVGRQRISRQDSGVAMHTESAKRERCCNIMKDLPHRTLVVGIDSDNLYPIELQREMALCMPNSLLHTVKSPHGHDSFLIEIEELNKVTCEWRDGKYFGERVTECNNSDTRDWARAMDEVHKNGWANAMDQTPSARTVGIFL</sequence>
<evidence type="ECO:0000256" key="2">
    <source>
        <dbReference type="ARBA" id="ARBA00022679"/>
    </source>
</evidence>
<feature type="active site" description="Nucleophile" evidence="3">
    <location>
        <position position="171"/>
    </location>
</feature>